<dbReference type="OrthoDB" id="5973987at2759"/>
<evidence type="ECO:0000313" key="3">
    <source>
        <dbReference type="EMBL" id="CAA9999820.1"/>
    </source>
</evidence>
<dbReference type="SUPFAM" id="SSF49879">
    <property type="entry name" value="SMAD/FHA domain"/>
    <property type="match status" value="1"/>
</dbReference>
<dbReference type="Proteomes" id="UP000479000">
    <property type="component" value="Unassembled WGS sequence"/>
</dbReference>
<evidence type="ECO:0000256" key="1">
    <source>
        <dbReference type="SAM" id="MobiDB-lite"/>
    </source>
</evidence>
<sequence>TTPPNSIFCKNELDTPLDRFFNSRYHGKTAKEIEPTSEEGDGEETAPLNVFPKDDIQVSCCTGSEVGYPASWYHSNSLGLVPQEGAFTGKRSYNILYTKSNCGGSKRINHWKRSVDPRERKWKSVEVLRFRWQWPTVSLVAVSMLCTTEYVLNCVSTKPIRPAVAQLNAGIENREPNPTYLARLFRQCTDVFQLLYKQSTQCLPWSYNRPLKFKPSLSIYIHCFNTNFNNIFVCSSVAVRHFRATWCHVGRSCPGRGTTSTWRCLPGIPKRRKRRTFGTTKTNSIRTSVPTTEDYVIHPKVHPNIFPNLPIWPPKRRVITYTVIRALRDASTEYRQRNLANLPVGMLSRFHLHSHYLMSQLTLRLLAIFSEVSYQERGVIILVNETFRRMGIKMYRTSENNCVELSILFVGRIFLCWCAITSWEDKQSFSDTLLVSGPSVFLALLQIKNLLYVDHLVREKAYLPKGKYGNNTRSRNLLLRLQDYTLIELAGAATIRKNNKQRLPCREAPTKSDSTRSFHWNGLLFSANLMVDSYVENEVMKGTHVWSLQKKLSRDRLEDPIEACEASVHKTFEFELTQSDWQFHTTKARRSVELAPIALDQRGLAIIRDSINYPILGRPIVRPKGCYLRMCHKMPSSDEQIMIVLGNQKPTPKKTPHDHIQEVLDKWTQIDDEIWAKVIVLERNRRVAKAYARAPVLTVNGSDDGFDGFRQTPTENQTQTDLQFEIGLCGFDNPMRDPKTEELKKHIGHGVKVKMDEQGNILVKRVSKCNVYIKSTSNGEETSIGADVLKLPNCALEPDKPVKGNDRVGMKNVYITICTFGERESGLPMVFDHQ</sequence>
<dbReference type="EMBL" id="CADCXU010009057">
    <property type="protein sequence ID" value="CAA9999820.1"/>
    <property type="molecule type" value="Genomic_DNA"/>
</dbReference>
<gene>
    <name evidence="3" type="ORF">NTEN_LOCUS6062</name>
</gene>
<name>A0A6H5GCF6_9HEMI</name>
<dbReference type="InterPro" id="IPR001132">
    <property type="entry name" value="SMAD_dom_Dwarfin-type"/>
</dbReference>
<dbReference type="Pfam" id="PF03166">
    <property type="entry name" value="MH2"/>
    <property type="match status" value="1"/>
</dbReference>
<dbReference type="GO" id="GO:0051239">
    <property type="term" value="P:regulation of multicellular organismal process"/>
    <property type="evidence" value="ECO:0007669"/>
    <property type="project" value="UniProtKB-ARBA"/>
</dbReference>
<dbReference type="GO" id="GO:0009791">
    <property type="term" value="P:post-embryonic development"/>
    <property type="evidence" value="ECO:0007669"/>
    <property type="project" value="UniProtKB-ARBA"/>
</dbReference>
<evidence type="ECO:0000313" key="4">
    <source>
        <dbReference type="Proteomes" id="UP000479000"/>
    </source>
</evidence>
<evidence type="ECO:0000259" key="2">
    <source>
        <dbReference type="PROSITE" id="PS51076"/>
    </source>
</evidence>
<dbReference type="PANTHER" id="PTHR22742">
    <property type="entry name" value="EXPANSION, ISOFORM A-RELATED"/>
    <property type="match status" value="1"/>
</dbReference>
<protein>
    <recommendedName>
        <fullName evidence="2">MH2 domain-containing protein</fullName>
    </recommendedName>
</protein>
<feature type="domain" description="MH2" evidence="2">
    <location>
        <begin position="675"/>
        <end position="834"/>
    </location>
</feature>
<dbReference type="InterPro" id="IPR017855">
    <property type="entry name" value="SMAD-like_dom_sf"/>
</dbReference>
<dbReference type="GO" id="GO:0006355">
    <property type="term" value="P:regulation of DNA-templated transcription"/>
    <property type="evidence" value="ECO:0007669"/>
    <property type="project" value="InterPro"/>
</dbReference>
<dbReference type="PANTHER" id="PTHR22742:SF2">
    <property type="entry name" value="EXPANSION, ISOFORM A-RELATED"/>
    <property type="match status" value="1"/>
</dbReference>
<accession>A0A6H5GCF6</accession>
<feature type="region of interest" description="Disordered" evidence="1">
    <location>
        <begin position="28"/>
        <end position="49"/>
    </location>
</feature>
<keyword evidence="4" id="KW-1185">Reference proteome</keyword>
<dbReference type="SMART" id="SM00524">
    <property type="entry name" value="DWB"/>
    <property type="match status" value="1"/>
</dbReference>
<dbReference type="Gene3D" id="2.60.200.10">
    <property type="match status" value="1"/>
</dbReference>
<organism evidence="3 4">
    <name type="scientific">Nesidiocoris tenuis</name>
    <dbReference type="NCBI Taxonomy" id="355587"/>
    <lineage>
        <taxon>Eukaryota</taxon>
        <taxon>Metazoa</taxon>
        <taxon>Ecdysozoa</taxon>
        <taxon>Arthropoda</taxon>
        <taxon>Hexapoda</taxon>
        <taxon>Insecta</taxon>
        <taxon>Pterygota</taxon>
        <taxon>Neoptera</taxon>
        <taxon>Paraneoptera</taxon>
        <taxon>Hemiptera</taxon>
        <taxon>Heteroptera</taxon>
        <taxon>Panheteroptera</taxon>
        <taxon>Cimicomorpha</taxon>
        <taxon>Miridae</taxon>
        <taxon>Dicyphina</taxon>
        <taxon>Nesidiocoris</taxon>
    </lineage>
</organism>
<dbReference type="GO" id="GO:0050793">
    <property type="term" value="P:regulation of developmental process"/>
    <property type="evidence" value="ECO:0007669"/>
    <property type="project" value="UniProtKB-ARBA"/>
</dbReference>
<feature type="compositionally biased region" description="Acidic residues" evidence="1">
    <location>
        <begin position="35"/>
        <end position="44"/>
    </location>
</feature>
<proteinExistence type="predicted"/>
<dbReference type="AlphaFoldDB" id="A0A6H5GCF6"/>
<dbReference type="PROSITE" id="PS51076">
    <property type="entry name" value="MH2"/>
    <property type="match status" value="1"/>
</dbReference>
<dbReference type="InterPro" id="IPR008984">
    <property type="entry name" value="SMAD_FHA_dom_sf"/>
</dbReference>
<reference evidence="3 4" key="1">
    <citation type="submission" date="2020-02" db="EMBL/GenBank/DDBJ databases">
        <authorList>
            <person name="Ferguson B K."/>
        </authorList>
    </citation>
    <scope>NUCLEOTIDE SEQUENCE [LARGE SCALE GENOMIC DNA]</scope>
</reference>
<feature type="non-terminal residue" evidence="3">
    <location>
        <position position="1"/>
    </location>
</feature>